<proteinExistence type="predicted"/>
<evidence type="ECO:0000313" key="1">
    <source>
        <dbReference type="EMBL" id="RGI83974.1"/>
    </source>
</evidence>
<evidence type="ECO:0000313" key="4">
    <source>
        <dbReference type="Proteomes" id="UP000261208"/>
    </source>
</evidence>
<dbReference type="AlphaFoldDB" id="A0A3E4F506"/>
<sequence>MSVKVKTTFNTKKMMSDIKTQAKASLEKKSFDIECPHCKKSFSAHKGHNVCPYCNNAVTLNLNINF</sequence>
<dbReference type="EMBL" id="QSQQ01000008">
    <property type="protein sequence ID" value="RGK48037.1"/>
    <property type="molecule type" value="Genomic_DNA"/>
</dbReference>
<dbReference type="Proteomes" id="UP000260664">
    <property type="component" value="Unassembled WGS sequence"/>
</dbReference>
<protein>
    <submittedName>
        <fullName evidence="1">Uncharacterized protein</fullName>
    </submittedName>
</protein>
<reference evidence="3 4" key="1">
    <citation type="submission" date="2018-08" db="EMBL/GenBank/DDBJ databases">
        <title>A genome reference for cultivated species of the human gut microbiota.</title>
        <authorList>
            <person name="Zou Y."/>
            <person name="Xue W."/>
            <person name="Luo G."/>
        </authorList>
    </citation>
    <scope>NUCLEOTIDE SEQUENCE [LARGE SCALE GENOMIC DNA]</scope>
    <source>
        <strain evidence="2 4">TF11-11</strain>
        <strain evidence="1 3">TM09-19AC</strain>
    </source>
</reference>
<accession>A0A3E4F506</accession>
<gene>
    <name evidence="2" type="ORF">DXD10_07785</name>
    <name evidence="1" type="ORF">DXD84_08785</name>
</gene>
<name>A0A3E4F506_9FIRM</name>
<organism evidence="1 3">
    <name type="scientific">Dorea formicigenerans</name>
    <dbReference type="NCBI Taxonomy" id="39486"/>
    <lineage>
        <taxon>Bacteria</taxon>
        <taxon>Bacillati</taxon>
        <taxon>Bacillota</taxon>
        <taxon>Clostridia</taxon>
        <taxon>Lachnospirales</taxon>
        <taxon>Lachnospiraceae</taxon>
        <taxon>Dorea</taxon>
    </lineage>
</organism>
<evidence type="ECO:0000313" key="3">
    <source>
        <dbReference type="Proteomes" id="UP000260664"/>
    </source>
</evidence>
<dbReference type="Proteomes" id="UP000261208">
    <property type="component" value="Unassembled WGS sequence"/>
</dbReference>
<dbReference type="EMBL" id="QSOI01000009">
    <property type="protein sequence ID" value="RGI83974.1"/>
    <property type="molecule type" value="Genomic_DNA"/>
</dbReference>
<evidence type="ECO:0000313" key="2">
    <source>
        <dbReference type="EMBL" id="RGK48037.1"/>
    </source>
</evidence>
<comment type="caution">
    <text evidence="1">The sequence shown here is derived from an EMBL/GenBank/DDBJ whole genome shotgun (WGS) entry which is preliminary data.</text>
</comment>